<organism evidence="2">
    <name type="scientific">marine sediment metagenome</name>
    <dbReference type="NCBI Taxonomy" id="412755"/>
    <lineage>
        <taxon>unclassified sequences</taxon>
        <taxon>metagenomes</taxon>
        <taxon>ecological metagenomes</taxon>
    </lineage>
</organism>
<dbReference type="AlphaFoldDB" id="A0A0F9XHE2"/>
<sequence>MSSVYISFSELCQCVSMSEAQVMDLVEQGVLRPETGVQREEWRFSHIALTVVGRAERLHHQLSVDWADMPLVLELLEELTELRAENSMLKQRLNRFLVDEN</sequence>
<evidence type="ECO:0000313" key="2">
    <source>
        <dbReference type="EMBL" id="KKN91343.1"/>
    </source>
</evidence>
<evidence type="ECO:0008006" key="3">
    <source>
        <dbReference type="Google" id="ProtNLM"/>
    </source>
</evidence>
<dbReference type="Pfam" id="PF13591">
    <property type="entry name" value="MerR_2"/>
    <property type="match status" value="1"/>
</dbReference>
<dbReference type="Gene3D" id="1.10.1660.10">
    <property type="match status" value="1"/>
</dbReference>
<evidence type="ECO:0000256" key="1">
    <source>
        <dbReference type="SAM" id="Coils"/>
    </source>
</evidence>
<feature type="coiled-coil region" evidence="1">
    <location>
        <begin position="72"/>
        <end position="99"/>
    </location>
</feature>
<proteinExistence type="predicted"/>
<accession>A0A0F9XHE2</accession>
<dbReference type="EMBL" id="LAZR01000104">
    <property type="protein sequence ID" value="KKN91343.1"/>
    <property type="molecule type" value="Genomic_DNA"/>
</dbReference>
<protein>
    <recommendedName>
        <fullName evidence="3">Chaperone modulatory protein CbpM</fullName>
    </recommendedName>
</protein>
<keyword evidence="1" id="KW-0175">Coiled coil</keyword>
<reference evidence="2" key="1">
    <citation type="journal article" date="2015" name="Nature">
        <title>Complex archaea that bridge the gap between prokaryotes and eukaryotes.</title>
        <authorList>
            <person name="Spang A."/>
            <person name="Saw J.H."/>
            <person name="Jorgensen S.L."/>
            <person name="Zaremba-Niedzwiedzka K."/>
            <person name="Martijn J."/>
            <person name="Lind A.E."/>
            <person name="van Eijk R."/>
            <person name="Schleper C."/>
            <person name="Guy L."/>
            <person name="Ettema T.J."/>
        </authorList>
    </citation>
    <scope>NUCLEOTIDE SEQUENCE</scope>
</reference>
<gene>
    <name evidence="2" type="ORF">LCGC14_0218890</name>
</gene>
<comment type="caution">
    <text evidence="2">The sequence shown here is derived from an EMBL/GenBank/DDBJ whole genome shotgun (WGS) entry which is preliminary data.</text>
</comment>
<name>A0A0F9XHE2_9ZZZZ</name>